<feature type="domain" description="3-hydroxyacyl-CoA dehydrogenase C-terminal" evidence="9">
    <location>
        <begin position="188"/>
        <end position="286"/>
    </location>
</feature>
<dbReference type="InterPro" id="IPR052242">
    <property type="entry name" value="Mito_3-hydroxyacyl-CoA_DH"/>
</dbReference>
<reference evidence="11 12" key="1">
    <citation type="submission" date="2020-08" db="EMBL/GenBank/DDBJ databases">
        <title>Genomic Encyclopedia of Type Strains, Phase IV (KMG-IV): sequencing the most valuable type-strain genomes for metagenomic binning, comparative biology and taxonomic classification.</title>
        <authorList>
            <person name="Goeker M."/>
        </authorList>
    </citation>
    <scope>NUCLEOTIDE SEQUENCE [LARGE SCALE GENOMIC DNA]</scope>
    <source>
        <strain evidence="11 12">DSM 11805</strain>
    </source>
</reference>
<comment type="caution">
    <text evidence="11">The sequence shown here is derived from an EMBL/GenBank/DDBJ whole genome shotgun (WGS) entry which is preliminary data.</text>
</comment>
<dbReference type="InterPro" id="IPR006176">
    <property type="entry name" value="3-OHacyl-CoA_DH_NAD-bd"/>
</dbReference>
<evidence type="ECO:0000256" key="5">
    <source>
        <dbReference type="ARBA" id="ARBA00023027"/>
    </source>
</evidence>
<keyword evidence="3" id="KW-0276">Fatty acid metabolism</keyword>
<dbReference type="RefSeq" id="WP_184248665.1">
    <property type="nucleotide sequence ID" value="NZ_BAAACU010000029.1"/>
</dbReference>
<keyword evidence="12" id="KW-1185">Reference proteome</keyword>
<dbReference type="InterPro" id="IPR006108">
    <property type="entry name" value="3HC_DH_C"/>
</dbReference>
<dbReference type="InterPro" id="IPR008927">
    <property type="entry name" value="6-PGluconate_DH-like_C_sf"/>
</dbReference>
<dbReference type="InterPro" id="IPR036291">
    <property type="entry name" value="NAD(P)-bd_dom_sf"/>
</dbReference>
<dbReference type="NCBIfam" id="NF006143">
    <property type="entry name" value="PRK08293.1"/>
    <property type="match status" value="1"/>
</dbReference>
<sequence>MNFKNITVAGGGVLGSQIAFQTAYKGFKVSLYDINDEAIEKAKERMEYLQSRYIKDLGASEEDLNQALSRLSFHSDLAEAVKDADFLIEAVPEVVQIKTDFYQQLAAVAPEKTVFATNSSTLLPSQFAEATGRPEKFLALHFANEIWKNNTAEVMKHPGTNKKVFDDVIDFAKAIGMVALPLHKEQPGYILNSLLVPFLDAAEKLVVKDVADVETIDKTWMIGTGAPLGPFAILDVVGIRTAYNIVEAKAKATNNEEYKNIAEFLKMNYIDKNKLGIESGEGFYKYPNPSYRNPDFLNN</sequence>
<evidence type="ECO:0000256" key="3">
    <source>
        <dbReference type="ARBA" id="ARBA00022832"/>
    </source>
</evidence>
<evidence type="ECO:0000256" key="2">
    <source>
        <dbReference type="ARBA" id="ARBA00005086"/>
    </source>
</evidence>
<name>A0A841RQH8_9BACI</name>
<comment type="pathway">
    <text evidence="1">Lipid metabolism; fatty acid beta-oxidation.</text>
</comment>
<dbReference type="SUPFAM" id="SSF48179">
    <property type="entry name" value="6-phosphogluconate dehydrogenase C-terminal domain-like"/>
    <property type="match status" value="1"/>
</dbReference>
<dbReference type="PANTHER" id="PTHR43561:SF3">
    <property type="entry name" value="HYDROXYACYL-COENZYME A DEHYDROGENASE, MITOCHONDRIAL"/>
    <property type="match status" value="1"/>
</dbReference>
<dbReference type="InterPro" id="IPR013328">
    <property type="entry name" value="6PGD_dom2"/>
</dbReference>
<dbReference type="GO" id="GO:0070403">
    <property type="term" value="F:NAD+ binding"/>
    <property type="evidence" value="ECO:0007669"/>
    <property type="project" value="InterPro"/>
</dbReference>
<dbReference type="GO" id="GO:0006635">
    <property type="term" value="P:fatty acid beta-oxidation"/>
    <property type="evidence" value="ECO:0007669"/>
    <property type="project" value="TreeGrafter"/>
</dbReference>
<dbReference type="AlphaFoldDB" id="A0A841RQH8"/>
<comment type="catalytic activity">
    <reaction evidence="7">
        <text>a (3S)-3-hydroxyacyl-CoA + NAD(+) = a 3-oxoacyl-CoA + NADH + H(+)</text>
        <dbReference type="Rhea" id="RHEA:22432"/>
        <dbReference type="ChEBI" id="CHEBI:15378"/>
        <dbReference type="ChEBI" id="CHEBI:57318"/>
        <dbReference type="ChEBI" id="CHEBI:57540"/>
        <dbReference type="ChEBI" id="CHEBI:57945"/>
        <dbReference type="ChEBI" id="CHEBI:90726"/>
        <dbReference type="EC" id="1.1.1.35"/>
    </reaction>
</comment>
<gene>
    <name evidence="11" type="ORF">GGQ92_002267</name>
</gene>
<dbReference type="GO" id="GO:0008691">
    <property type="term" value="F:3-hydroxybutyryl-CoA dehydrogenase activity"/>
    <property type="evidence" value="ECO:0007669"/>
    <property type="project" value="UniProtKB-EC"/>
</dbReference>
<evidence type="ECO:0000259" key="9">
    <source>
        <dbReference type="Pfam" id="PF00725"/>
    </source>
</evidence>
<evidence type="ECO:0000256" key="7">
    <source>
        <dbReference type="ARBA" id="ARBA00049556"/>
    </source>
</evidence>
<evidence type="ECO:0000256" key="8">
    <source>
        <dbReference type="PIRSR" id="PIRSR000105-1"/>
    </source>
</evidence>
<evidence type="ECO:0000313" key="11">
    <source>
        <dbReference type="EMBL" id="MBB6513455.1"/>
    </source>
</evidence>
<dbReference type="EC" id="1.1.1.157" evidence="11"/>
<dbReference type="PANTHER" id="PTHR43561">
    <property type="match status" value="1"/>
</dbReference>
<evidence type="ECO:0000259" key="10">
    <source>
        <dbReference type="Pfam" id="PF02737"/>
    </source>
</evidence>
<dbReference type="Gene3D" id="1.10.1040.10">
    <property type="entry name" value="N-(1-d-carboxylethyl)-l-norvaline Dehydrogenase, domain 2"/>
    <property type="match status" value="1"/>
</dbReference>
<keyword evidence="5" id="KW-0520">NAD</keyword>
<protein>
    <submittedName>
        <fullName evidence="11">3-hydroxybutyryl-CoA dehydrogenase</fullName>
        <ecNumber evidence="11">1.1.1.157</ecNumber>
    </submittedName>
</protein>
<proteinExistence type="predicted"/>
<dbReference type="GO" id="GO:0003857">
    <property type="term" value="F:(3S)-3-hydroxyacyl-CoA dehydrogenase (NAD+) activity"/>
    <property type="evidence" value="ECO:0007669"/>
    <property type="project" value="UniProtKB-EC"/>
</dbReference>
<dbReference type="Pfam" id="PF02737">
    <property type="entry name" value="3HCDH_N"/>
    <property type="match status" value="1"/>
</dbReference>
<feature type="domain" description="3-hydroxyacyl-CoA dehydrogenase NAD binding" evidence="10">
    <location>
        <begin position="5"/>
        <end position="182"/>
    </location>
</feature>
<evidence type="ECO:0000256" key="4">
    <source>
        <dbReference type="ARBA" id="ARBA00023002"/>
    </source>
</evidence>
<dbReference type="Gene3D" id="3.40.50.720">
    <property type="entry name" value="NAD(P)-binding Rossmann-like Domain"/>
    <property type="match status" value="1"/>
</dbReference>
<keyword evidence="6" id="KW-0443">Lipid metabolism</keyword>
<dbReference type="SUPFAM" id="SSF51735">
    <property type="entry name" value="NAD(P)-binding Rossmann-fold domains"/>
    <property type="match status" value="1"/>
</dbReference>
<feature type="site" description="Important for catalytic activity" evidence="8">
    <location>
        <position position="141"/>
    </location>
</feature>
<dbReference type="Pfam" id="PF00725">
    <property type="entry name" value="3HCDH"/>
    <property type="match status" value="1"/>
</dbReference>
<organism evidence="11 12">
    <name type="scientific">Gracilibacillus halotolerans</name>
    <dbReference type="NCBI Taxonomy" id="74386"/>
    <lineage>
        <taxon>Bacteria</taxon>
        <taxon>Bacillati</taxon>
        <taxon>Bacillota</taxon>
        <taxon>Bacilli</taxon>
        <taxon>Bacillales</taxon>
        <taxon>Bacillaceae</taxon>
        <taxon>Gracilibacillus</taxon>
    </lineage>
</organism>
<keyword evidence="4 11" id="KW-0560">Oxidoreductase</keyword>
<dbReference type="EMBL" id="JACHON010000012">
    <property type="protein sequence ID" value="MBB6513455.1"/>
    <property type="molecule type" value="Genomic_DNA"/>
</dbReference>
<evidence type="ECO:0000313" key="12">
    <source>
        <dbReference type="Proteomes" id="UP000572212"/>
    </source>
</evidence>
<comment type="pathway">
    <text evidence="2">Lipid metabolism; butanoate metabolism.</text>
</comment>
<dbReference type="PIRSF" id="PIRSF000105">
    <property type="entry name" value="HCDH"/>
    <property type="match status" value="1"/>
</dbReference>
<evidence type="ECO:0000256" key="6">
    <source>
        <dbReference type="ARBA" id="ARBA00023098"/>
    </source>
</evidence>
<dbReference type="Proteomes" id="UP000572212">
    <property type="component" value="Unassembled WGS sequence"/>
</dbReference>
<dbReference type="InterPro" id="IPR022694">
    <property type="entry name" value="3-OHacyl-CoA_DH"/>
</dbReference>
<accession>A0A841RQH8</accession>
<evidence type="ECO:0000256" key="1">
    <source>
        <dbReference type="ARBA" id="ARBA00005005"/>
    </source>
</evidence>